<dbReference type="InterPro" id="IPR003660">
    <property type="entry name" value="HAMP_dom"/>
</dbReference>
<evidence type="ECO:0000256" key="3">
    <source>
        <dbReference type="ARBA" id="ARBA00004236"/>
    </source>
</evidence>
<dbReference type="InterPro" id="IPR050351">
    <property type="entry name" value="BphY/WalK/GraS-like"/>
</dbReference>
<dbReference type="Gene3D" id="3.30.565.10">
    <property type="entry name" value="Histidine kinase-like ATPase, C-terminal domain"/>
    <property type="match status" value="1"/>
</dbReference>
<gene>
    <name evidence="19" type="primary">phoR_1</name>
    <name evidence="19" type="ORF">SMSP2_00505</name>
</gene>
<dbReference type="GO" id="GO:0000156">
    <property type="term" value="F:phosphorelay response regulator activity"/>
    <property type="evidence" value="ECO:0007669"/>
    <property type="project" value="TreeGrafter"/>
</dbReference>
<evidence type="ECO:0000256" key="4">
    <source>
        <dbReference type="ARBA" id="ARBA00012438"/>
    </source>
</evidence>
<dbReference type="Pfam" id="PF00672">
    <property type="entry name" value="HAMP"/>
    <property type="match status" value="1"/>
</dbReference>
<dbReference type="GO" id="GO:0005886">
    <property type="term" value="C:plasma membrane"/>
    <property type="evidence" value="ECO:0007669"/>
    <property type="project" value="UniProtKB-SubCell"/>
</dbReference>
<dbReference type="SUPFAM" id="SSF158472">
    <property type="entry name" value="HAMP domain-like"/>
    <property type="match status" value="1"/>
</dbReference>
<reference evidence="20" key="1">
    <citation type="submission" date="2017-02" db="EMBL/GenBank/DDBJ databases">
        <title>Comparative genomics and description of representatives of a novel lineage of planctomycetes thriving in anoxic sediments.</title>
        <authorList>
            <person name="Spring S."/>
            <person name="Bunk B."/>
            <person name="Sproer C."/>
        </authorList>
    </citation>
    <scope>NUCLEOTIDE SEQUENCE [LARGE SCALE GENOMIC DNA]</scope>
    <source>
        <strain evidence="20">SM-Chi-D1</strain>
    </source>
</reference>
<evidence type="ECO:0000256" key="9">
    <source>
        <dbReference type="ARBA" id="ARBA00022741"/>
    </source>
</evidence>
<comment type="subcellular location">
    <subcellularLocation>
        <location evidence="3">Cell membrane</location>
    </subcellularLocation>
    <subcellularLocation>
        <location evidence="2">Membrane</location>
        <topology evidence="2">Multi-pass membrane protein</topology>
    </subcellularLocation>
</comment>
<dbReference type="STRING" id="1851148.SMSP2_00505"/>
<dbReference type="GO" id="GO:0007234">
    <property type="term" value="P:osmosensory signaling via phosphorelay pathway"/>
    <property type="evidence" value="ECO:0007669"/>
    <property type="project" value="TreeGrafter"/>
</dbReference>
<proteinExistence type="predicted"/>
<dbReference type="Pfam" id="PF00512">
    <property type="entry name" value="HisKA"/>
    <property type="match status" value="1"/>
</dbReference>
<dbReference type="EMBL" id="CP019646">
    <property type="protein sequence ID" value="AQQ70163.1"/>
    <property type="molecule type" value="Genomic_DNA"/>
</dbReference>
<evidence type="ECO:0000256" key="2">
    <source>
        <dbReference type="ARBA" id="ARBA00004141"/>
    </source>
</evidence>
<dbReference type="Gene3D" id="6.10.340.10">
    <property type="match status" value="1"/>
</dbReference>
<dbReference type="CDD" id="cd00130">
    <property type="entry name" value="PAS"/>
    <property type="match status" value="1"/>
</dbReference>
<dbReference type="PANTHER" id="PTHR42878:SF7">
    <property type="entry name" value="SENSOR HISTIDINE KINASE GLRK"/>
    <property type="match status" value="1"/>
</dbReference>
<dbReference type="Pfam" id="PF02518">
    <property type="entry name" value="HATPase_c"/>
    <property type="match status" value="1"/>
</dbReference>
<feature type="domain" description="PAS" evidence="17">
    <location>
        <begin position="247"/>
        <end position="284"/>
    </location>
</feature>
<keyword evidence="8 15" id="KW-0812">Transmembrane</keyword>
<dbReference type="SUPFAM" id="SSF55785">
    <property type="entry name" value="PYP-like sensor domain (PAS domain)"/>
    <property type="match status" value="1"/>
</dbReference>
<keyword evidence="12 15" id="KW-1133">Transmembrane helix</keyword>
<evidence type="ECO:0000256" key="6">
    <source>
        <dbReference type="ARBA" id="ARBA00022553"/>
    </source>
</evidence>
<keyword evidence="6" id="KW-0597">Phosphoprotein</keyword>
<evidence type="ECO:0000256" key="14">
    <source>
        <dbReference type="ARBA" id="ARBA00023136"/>
    </source>
</evidence>
<dbReference type="InterPro" id="IPR036097">
    <property type="entry name" value="HisK_dim/P_sf"/>
</dbReference>
<dbReference type="FunFam" id="3.30.565.10:FF:000006">
    <property type="entry name" value="Sensor histidine kinase WalK"/>
    <property type="match status" value="1"/>
</dbReference>
<dbReference type="SUPFAM" id="SSF55874">
    <property type="entry name" value="ATPase domain of HSP90 chaperone/DNA topoisomerase II/histidine kinase"/>
    <property type="match status" value="1"/>
</dbReference>
<evidence type="ECO:0000256" key="10">
    <source>
        <dbReference type="ARBA" id="ARBA00022777"/>
    </source>
</evidence>
<comment type="catalytic activity">
    <reaction evidence="1">
        <text>ATP + protein L-histidine = ADP + protein N-phospho-L-histidine.</text>
        <dbReference type="EC" id="2.7.13.3"/>
    </reaction>
</comment>
<evidence type="ECO:0000313" key="20">
    <source>
        <dbReference type="Proteomes" id="UP000188181"/>
    </source>
</evidence>
<sequence length="591" mass="65071">MRRLFWNLSIPFTVLILSAIILSSLISASAYRRFYFDDLKTNLETRLRLIEPRISAQALNDFKTLGTLSKEISDNTSMRITIIGPHGKVIADSDSNPAGMDNHLNRGEVLSALKSGTGFETRYSETLREKMLYAAIAVYAEGDSQLSYILRASKGVNAINAAYSDTFKSILKIIFAITIISAAVCFYISRRIARPLETLKTGAQHYADGNFDFKLCSSSTEEIASLAVSMNNMAAEIKKRIAQITDQKDQQAAILSDMSEGVLAIDADYKILLANSSACRLLGLKGDVRGRLLHDTVRLPAMLEYVDSVFEQGAQSSRQIRIGTSESLRFINLSASAIDTADRIHKVVIVLNDITEMQKLQEMRKDFVANVSHELKTPITSIKGFVETLLDGAIDDAQKSRHFLGIIRSQTDRLDAIINDLLTLSRLERAFEERLIHLCEEDVSSVIKSSVEICQYKAQAKDIAISIDCPEFLNARLNRTLFEQALANLIDNAVKYSPNGSSVTVSAEKDNGKINIAVKDNGPGIAPEHLARLFERFYRVDKARSRDRGGTGLGLSIVKHIAAAHSGSVSVDSQPGSGSTFIISIPDKPLL</sequence>
<evidence type="ECO:0000259" key="18">
    <source>
        <dbReference type="PROSITE" id="PS50885"/>
    </source>
</evidence>
<keyword evidence="9" id="KW-0547">Nucleotide-binding</keyword>
<feature type="transmembrane region" description="Helical" evidence="15">
    <location>
        <begin position="170"/>
        <end position="189"/>
    </location>
</feature>
<dbReference type="Pfam" id="PF00989">
    <property type="entry name" value="PAS"/>
    <property type="match status" value="1"/>
</dbReference>
<dbReference type="InterPro" id="IPR005467">
    <property type="entry name" value="His_kinase_dom"/>
</dbReference>
<dbReference type="InterPro" id="IPR000014">
    <property type="entry name" value="PAS"/>
</dbReference>
<evidence type="ECO:0000259" key="17">
    <source>
        <dbReference type="PROSITE" id="PS50112"/>
    </source>
</evidence>
<dbReference type="EC" id="2.7.13.3" evidence="4"/>
<organism evidence="19 20">
    <name type="scientific">Limihaloglobus sulfuriphilus</name>
    <dbReference type="NCBI Taxonomy" id="1851148"/>
    <lineage>
        <taxon>Bacteria</taxon>
        <taxon>Pseudomonadati</taxon>
        <taxon>Planctomycetota</taxon>
        <taxon>Phycisphaerae</taxon>
        <taxon>Sedimentisphaerales</taxon>
        <taxon>Sedimentisphaeraceae</taxon>
        <taxon>Limihaloglobus</taxon>
    </lineage>
</organism>
<dbReference type="CDD" id="cd06225">
    <property type="entry name" value="HAMP"/>
    <property type="match status" value="1"/>
</dbReference>
<dbReference type="CDD" id="cd00075">
    <property type="entry name" value="HATPase"/>
    <property type="match status" value="1"/>
</dbReference>
<keyword evidence="20" id="KW-1185">Reference proteome</keyword>
<evidence type="ECO:0000256" key="8">
    <source>
        <dbReference type="ARBA" id="ARBA00022692"/>
    </source>
</evidence>
<name>A0A1Q2MBR5_9BACT</name>
<dbReference type="SMART" id="SM00387">
    <property type="entry name" value="HATPase_c"/>
    <property type="match status" value="1"/>
</dbReference>
<dbReference type="Gene3D" id="1.10.287.130">
    <property type="match status" value="1"/>
</dbReference>
<dbReference type="FunFam" id="1.10.287.130:FF:000008">
    <property type="entry name" value="Two-component sensor histidine kinase"/>
    <property type="match status" value="1"/>
</dbReference>
<dbReference type="NCBIfam" id="TIGR00229">
    <property type="entry name" value="sensory_box"/>
    <property type="match status" value="1"/>
</dbReference>
<protein>
    <recommendedName>
        <fullName evidence="4">histidine kinase</fullName>
        <ecNumber evidence="4">2.7.13.3</ecNumber>
    </recommendedName>
</protein>
<feature type="domain" description="Histidine kinase" evidence="16">
    <location>
        <begin position="370"/>
        <end position="589"/>
    </location>
</feature>
<dbReference type="GO" id="GO:0000155">
    <property type="term" value="F:phosphorelay sensor kinase activity"/>
    <property type="evidence" value="ECO:0007669"/>
    <property type="project" value="InterPro"/>
</dbReference>
<evidence type="ECO:0000256" key="1">
    <source>
        <dbReference type="ARBA" id="ARBA00000085"/>
    </source>
</evidence>
<dbReference type="SMART" id="SM00091">
    <property type="entry name" value="PAS"/>
    <property type="match status" value="1"/>
</dbReference>
<dbReference type="GO" id="GO:0005524">
    <property type="term" value="F:ATP binding"/>
    <property type="evidence" value="ECO:0007669"/>
    <property type="project" value="UniProtKB-KW"/>
</dbReference>
<dbReference type="InterPro" id="IPR003661">
    <property type="entry name" value="HisK_dim/P_dom"/>
</dbReference>
<evidence type="ECO:0000313" key="19">
    <source>
        <dbReference type="EMBL" id="AQQ70163.1"/>
    </source>
</evidence>
<dbReference type="PRINTS" id="PR00344">
    <property type="entry name" value="BCTRLSENSOR"/>
</dbReference>
<keyword evidence="13" id="KW-0902">Two-component regulatory system</keyword>
<dbReference type="PROSITE" id="PS50112">
    <property type="entry name" value="PAS"/>
    <property type="match status" value="1"/>
</dbReference>
<dbReference type="KEGG" id="pbas:SMSP2_00505"/>
<evidence type="ECO:0000256" key="15">
    <source>
        <dbReference type="SAM" id="Phobius"/>
    </source>
</evidence>
<dbReference type="InterPro" id="IPR036890">
    <property type="entry name" value="HATPase_C_sf"/>
</dbReference>
<keyword evidence="14 15" id="KW-0472">Membrane</keyword>
<dbReference type="SUPFAM" id="SSF47384">
    <property type="entry name" value="Homodimeric domain of signal transducing histidine kinase"/>
    <property type="match status" value="1"/>
</dbReference>
<evidence type="ECO:0000256" key="12">
    <source>
        <dbReference type="ARBA" id="ARBA00022989"/>
    </source>
</evidence>
<dbReference type="GO" id="GO:0030295">
    <property type="term" value="F:protein kinase activator activity"/>
    <property type="evidence" value="ECO:0007669"/>
    <property type="project" value="TreeGrafter"/>
</dbReference>
<keyword evidence="5" id="KW-1003">Cell membrane</keyword>
<evidence type="ECO:0000259" key="16">
    <source>
        <dbReference type="PROSITE" id="PS50109"/>
    </source>
</evidence>
<feature type="domain" description="HAMP" evidence="18">
    <location>
        <begin position="190"/>
        <end position="242"/>
    </location>
</feature>
<dbReference type="GO" id="GO:0006355">
    <property type="term" value="P:regulation of DNA-templated transcription"/>
    <property type="evidence" value="ECO:0007669"/>
    <property type="project" value="InterPro"/>
</dbReference>
<accession>A0A1Q2MBR5</accession>
<keyword evidence="10" id="KW-0418">Kinase</keyword>
<dbReference type="RefSeq" id="WP_146682450.1">
    <property type="nucleotide sequence ID" value="NZ_CP019646.1"/>
</dbReference>
<dbReference type="InterPro" id="IPR013767">
    <property type="entry name" value="PAS_fold"/>
</dbReference>
<dbReference type="Proteomes" id="UP000188181">
    <property type="component" value="Chromosome"/>
</dbReference>
<dbReference type="InterPro" id="IPR003594">
    <property type="entry name" value="HATPase_dom"/>
</dbReference>
<dbReference type="InterPro" id="IPR004358">
    <property type="entry name" value="Sig_transdc_His_kin-like_C"/>
</dbReference>
<dbReference type="InterPro" id="IPR035965">
    <property type="entry name" value="PAS-like_dom_sf"/>
</dbReference>
<dbReference type="OrthoDB" id="9813151at2"/>
<evidence type="ECO:0000256" key="5">
    <source>
        <dbReference type="ARBA" id="ARBA00022475"/>
    </source>
</evidence>
<keyword evidence="7 19" id="KW-0808">Transferase</keyword>
<dbReference type="PROSITE" id="PS50109">
    <property type="entry name" value="HIS_KIN"/>
    <property type="match status" value="1"/>
</dbReference>
<dbReference type="PANTHER" id="PTHR42878">
    <property type="entry name" value="TWO-COMPONENT HISTIDINE KINASE"/>
    <property type="match status" value="1"/>
</dbReference>
<dbReference type="PROSITE" id="PS50885">
    <property type="entry name" value="HAMP"/>
    <property type="match status" value="1"/>
</dbReference>
<dbReference type="SMART" id="SM00304">
    <property type="entry name" value="HAMP"/>
    <property type="match status" value="1"/>
</dbReference>
<dbReference type="SMART" id="SM00388">
    <property type="entry name" value="HisKA"/>
    <property type="match status" value="1"/>
</dbReference>
<evidence type="ECO:0000256" key="11">
    <source>
        <dbReference type="ARBA" id="ARBA00022840"/>
    </source>
</evidence>
<dbReference type="AlphaFoldDB" id="A0A1Q2MBR5"/>
<dbReference type="Gene3D" id="3.30.450.20">
    <property type="entry name" value="PAS domain"/>
    <property type="match status" value="1"/>
</dbReference>
<evidence type="ECO:0000256" key="13">
    <source>
        <dbReference type="ARBA" id="ARBA00023012"/>
    </source>
</evidence>
<keyword evidence="11" id="KW-0067">ATP-binding</keyword>
<evidence type="ECO:0000256" key="7">
    <source>
        <dbReference type="ARBA" id="ARBA00022679"/>
    </source>
</evidence>
<dbReference type="CDD" id="cd00082">
    <property type="entry name" value="HisKA"/>
    <property type="match status" value="1"/>
</dbReference>